<dbReference type="Proteomes" id="UP000194003">
    <property type="component" value="Unassembled WGS sequence"/>
</dbReference>
<name>A0A1Y2K8N1_9PROT</name>
<dbReference type="AlphaFoldDB" id="A0A1Y2K8N1"/>
<sequence>MQAQHDNQGDKALSYIASHIMFDDPRHGKTRRHKERVRAVAEVLWRQDPNMTISAMADDAHILEVACEGKIYSKETIRDWVKDLNPTGGKGGRPKKAT</sequence>
<keyword evidence="2" id="KW-1185">Reference proteome</keyword>
<organism evidence="1 2">
    <name type="scientific">Magnetofaba australis IT-1</name>
    <dbReference type="NCBI Taxonomy" id="1434232"/>
    <lineage>
        <taxon>Bacteria</taxon>
        <taxon>Pseudomonadati</taxon>
        <taxon>Pseudomonadota</taxon>
        <taxon>Magnetococcia</taxon>
        <taxon>Magnetococcales</taxon>
        <taxon>Magnetococcaceae</taxon>
        <taxon>Magnetofaba</taxon>
    </lineage>
</organism>
<gene>
    <name evidence="1" type="ORF">MAIT1_04814</name>
</gene>
<evidence type="ECO:0000313" key="1">
    <source>
        <dbReference type="EMBL" id="OSM07083.1"/>
    </source>
</evidence>
<reference evidence="1 2" key="1">
    <citation type="journal article" date="2016" name="BMC Genomics">
        <title>Combined genomic and structural analyses of a cultured magnetotactic bacterium reveals its niche adaptation to a dynamic environment.</title>
        <authorList>
            <person name="Araujo A.C."/>
            <person name="Morillo V."/>
            <person name="Cypriano J."/>
            <person name="Teixeira L.C."/>
            <person name="Leao P."/>
            <person name="Lyra S."/>
            <person name="Almeida L.G."/>
            <person name="Bazylinski D.A."/>
            <person name="Vasconcellos A.T."/>
            <person name="Abreu F."/>
            <person name="Lins U."/>
        </authorList>
    </citation>
    <scope>NUCLEOTIDE SEQUENCE [LARGE SCALE GENOMIC DNA]</scope>
    <source>
        <strain evidence="1 2">IT-1</strain>
    </source>
</reference>
<protein>
    <submittedName>
        <fullName evidence="1">Uncharacterized protein</fullName>
    </submittedName>
</protein>
<dbReference type="EMBL" id="LVJN01000015">
    <property type="protein sequence ID" value="OSM07083.1"/>
    <property type="molecule type" value="Genomic_DNA"/>
</dbReference>
<evidence type="ECO:0000313" key="2">
    <source>
        <dbReference type="Proteomes" id="UP000194003"/>
    </source>
</evidence>
<proteinExistence type="predicted"/>
<accession>A0A1Y2K8N1</accession>
<comment type="caution">
    <text evidence="1">The sequence shown here is derived from an EMBL/GenBank/DDBJ whole genome shotgun (WGS) entry which is preliminary data.</text>
</comment>